<dbReference type="GO" id="GO:0008270">
    <property type="term" value="F:zinc ion binding"/>
    <property type="evidence" value="ECO:0007669"/>
    <property type="project" value="UniProtKB-KW"/>
</dbReference>
<dbReference type="Pfam" id="PF13639">
    <property type="entry name" value="zf-RING_2"/>
    <property type="match status" value="1"/>
</dbReference>
<comment type="catalytic activity">
    <reaction evidence="1">
        <text>S-ubiquitinyl-[E2 ubiquitin-conjugating enzyme]-L-cysteine + [acceptor protein]-L-lysine = [E2 ubiquitin-conjugating enzyme]-L-cysteine + N(6)-ubiquitinyl-[acceptor protein]-L-lysine.</text>
        <dbReference type="EC" id="2.3.2.27"/>
    </reaction>
</comment>
<evidence type="ECO:0000256" key="8">
    <source>
        <dbReference type="ARBA" id="ARBA00022771"/>
    </source>
</evidence>
<dbReference type="EC" id="2.3.2.27" evidence="3"/>
<reference evidence="17 18" key="1">
    <citation type="submission" date="2014-04" db="EMBL/GenBank/DDBJ databases">
        <title>Genome evolution of avian class.</title>
        <authorList>
            <person name="Zhang G."/>
            <person name="Li C."/>
        </authorList>
    </citation>
    <scope>NUCLEOTIDE SEQUENCE [LARGE SCALE GENOMIC DNA]</scope>
    <source>
        <strain evidence="17">BGI_N303</strain>
    </source>
</reference>
<evidence type="ECO:0000313" key="17">
    <source>
        <dbReference type="EMBL" id="KFO77598.1"/>
    </source>
</evidence>
<dbReference type="AlphaFoldDB" id="A0A091G6K7"/>
<feature type="transmembrane region" description="Helical" evidence="15">
    <location>
        <begin position="168"/>
        <end position="189"/>
    </location>
</feature>
<evidence type="ECO:0000256" key="13">
    <source>
        <dbReference type="ARBA" id="ARBA00046288"/>
    </source>
</evidence>
<evidence type="ECO:0000256" key="2">
    <source>
        <dbReference type="ARBA" id="ARBA00004906"/>
    </source>
</evidence>
<keyword evidence="12" id="KW-0325">Glycoprotein</keyword>
<evidence type="ECO:0000256" key="3">
    <source>
        <dbReference type="ARBA" id="ARBA00012483"/>
    </source>
</evidence>
<keyword evidence="7" id="KW-0732">Signal</keyword>
<feature type="non-terminal residue" evidence="17">
    <location>
        <position position="1"/>
    </location>
</feature>
<evidence type="ECO:0000256" key="12">
    <source>
        <dbReference type="ARBA" id="ARBA00023180"/>
    </source>
</evidence>
<dbReference type="SUPFAM" id="SSF57850">
    <property type="entry name" value="RING/U-box"/>
    <property type="match status" value="1"/>
</dbReference>
<keyword evidence="6" id="KW-0479">Metal-binding</keyword>
<dbReference type="SMART" id="SM00184">
    <property type="entry name" value="RING"/>
    <property type="match status" value="1"/>
</dbReference>
<dbReference type="Gene3D" id="3.30.40.10">
    <property type="entry name" value="Zinc/RING finger domain, C3HC4 (zinc finger)"/>
    <property type="match status" value="1"/>
</dbReference>
<dbReference type="InterPro" id="IPR003137">
    <property type="entry name" value="PA_domain"/>
</dbReference>
<evidence type="ECO:0000256" key="9">
    <source>
        <dbReference type="ARBA" id="ARBA00022833"/>
    </source>
</evidence>
<dbReference type="Pfam" id="PF02225">
    <property type="entry name" value="PA"/>
    <property type="match status" value="1"/>
</dbReference>
<evidence type="ECO:0000256" key="11">
    <source>
        <dbReference type="ARBA" id="ARBA00023136"/>
    </source>
</evidence>
<dbReference type="SUPFAM" id="SSF52025">
    <property type="entry name" value="PA domain"/>
    <property type="match status" value="1"/>
</dbReference>
<dbReference type="InterPro" id="IPR013083">
    <property type="entry name" value="Znf_RING/FYVE/PHD"/>
</dbReference>
<dbReference type="Gene3D" id="3.50.30.30">
    <property type="match status" value="1"/>
</dbReference>
<dbReference type="Proteomes" id="UP000053760">
    <property type="component" value="Unassembled WGS sequence"/>
</dbReference>
<dbReference type="InterPro" id="IPR046450">
    <property type="entry name" value="PA_dom_sf"/>
</dbReference>
<protein>
    <recommendedName>
        <fullName evidence="3">RING-type E3 ubiquitin transferase</fullName>
        <ecNumber evidence="3">2.3.2.27</ecNumber>
    </recommendedName>
</protein>
<evidence type="ECO:0000256" key="1">
    <source>
        <dbReference type="ARBA" id="ARBA00000900"/>
    </source>
</evidence>
<dbReference type="PROSITE" id="PS50089">
    <property type="entry name" value="ZF_RING_2"/>
    <property type="match status" value="1"/>
</dbReference>
<evidence type="ECO:0000256" key="7">
    <source>
        <dbReference type="ARBA" id="ARBA00022729"/>
    </source>
</evidence>
<evidence type="ECO:0000256" key="5">
    <source>
        <dbReference type="ARBA" id="ARBA00022692"/>
    </source>
</evidence>
<evidence type="ECO:0000256" key="14">
    <source>
        <dbReference type="PROSITE-ProRule" id="PRU00175"/>
    </source>
</evidence>
<dbReference type="EMBL" id="KL447826">
    <property type="protein sequence ID" value="KFO77598.1"/>
    <property type="molecule type" value="Genomic_DNA"/>
</dbReference>
<dbReference type="PANTHER" id="PTHR47168:SF1">
    <property type="entry name" value="OS02G0798600 PROTEIN"/>
    <property type="match status" value="1"/>
</dbReference>
<dbReference type="InterPro" id="IPR051653">
    <property type="entry name" value="E3_ligase_sorting_rcpt"/>
</dbReference>
<keyword evidence="9" id="KW-0862">Zinc</keyword>
<feature type="non-terminal residue" evidence="17">
    <location>
        <position position="256"/>
    </location>
</feature>
<dbReference type="STRING" id="55661.A0A091G6K7"/>
<organism evidence="17 18">
    <name type="scientific">Cuculus canorus</name>
    <name type="common">Common cuckoo</name>
    <dbReference type="NCBI Taxonomy" id="55661"/>
    <lineage>
        <taxon>Eukaryota</taxon>
        <taxon>Metazoa</taxon>
        <taxon>Chordata</taxon>
        <taxon>Craniata</taxon>
        <taxon>Vertebrata</taxon>
        <taxon>Euteleostomi</taxon>
        <taxon>Archelosauria</taxon>
        <taxon>Archosauria</taxon>
        <taxon>Dinosauria</taxon>
        <taxon>Saurischia</taxon>
        <taxon>Theropoda</taxon>
        <taxon>Coelurosauria</taxon>
        <taxon>Aves</taxon>
        <taxon>Neognathae</taxon>
        <taxon>Neoaves</taxon>
        <taxon>Otidimorphae</taxon>
        <taxon>Cuculiformes</taxon>
        <taxon>Cuculidae</taxon>
        <taxon>Cuculus</taxon>
    </lineage>
</organism>
<comment type="pathway">
    <text evidence="2">Protein modification; protein ubiquitination.</text>
</comment>
<evidence type="ECO:0000256" key="10">
    <source>
        <dbReference type="ARBA" id="ARBA00022989"/>
    </source>
</evidence>
<keyword evidence="10 15" id="KW-1133">Transmembrane helix</keyword>
<name>A0A091G6K7_CUCCA</name>
<feature type="domain" description="RING-type" evidence="16">
    <location>
        <begin position="209"/>
        <end position="253"/>
    </location>
</feature>
<dbReference type="CDD" id="cd02123">
    <property type="entry name" value="PA_C_RZF_like"/>
    <property type="match status" value="1"/>
</dbReference>
<evidence type="ECO:0000313" key="18">
    <source>
        <dbReference type="Proteomes" id="UP000053760"/>
    </source>
</evidence>
<dbReference type="PANTHER" id="PTHR47168">
    <property type="entry name" value="RING ZINC FINGER DOMAIN SUPERFAMILY PROTEIN-RELATED"/>
    <property type="match status" value="1"/>
</dbReference>
<evidence type="ECO:0000259" key="16">
    <source>
        <dbReference type="PROSITE" id="PS50089"/>
    </source>
</evidence>
<evidence type="ECO:0000256" key="6">
    <source>
        <dbReference type="ARBA" id="ARBA00022723"/>
    </source>
</evidence>
<dbReference type="GO" id="GO:0012505">
    <property type="term" value="C:endomembrane system"/>
    <property type="evidence" value="ECO:0007669"/>
    <property type="project" value="UniProtKB-SubCell"/>
</dbReference>
<evidence type="ECO:0000256" key="4">
    <source>
        <dbReference type="ARBA" id="ARBA00022679"/>
    </source>
</evidence>
<dbReference type="InterPro" id="IPR044744">
    <property type="entry name" value="ZNRF4/RNF13/RNF167_PA"/>
</dbReference>
<keyword evidence="5 15" id="KW-0812">Transmembrane</keyword>
<keyword evidence="4" id="KW-0808">Transferase</keyword>
<keyword evidence="8 14" id="KW-0863">Zinc-finger</keyword>
<accession>A0A091G6K7</accession>
<gene>
    <name evidence="17" type="ORF">N303_15039</name>
</gene>
<dbReference type="GO" id="GO:0061630">
    <property type="term" value="F:ubiquitin protein ligase activity"/>
    <property type="evidence" value="ECO:0007669"/>
    <property type="project" value="UniProtKB-EC"/>
</dbReference>
<keyword evidence="11 15" id="KW-0472">Membrane</keyword>
<sequence>EVFGYVAYNDISKCIAYEALPARFGPPLPAEGLTEYLMRVIPPNSCHAIENPPAPRKTSKTYIAVIERRNCSFAEKVLHAQSAGYKTIIVYNVDPEKLLTMMAGGKETKQLIKIPSLFAGQLISLHLERTSQGKKKVLRVLPAKHYLDLSQDNGKMLKAVSIVQDFRAIFHIVYTIMATISIMIGMSLYKRACKINLHVYKQGDKYETCVICLAEYQEGECLKILSCSHVYHSTCVDTWFYTQSGKKMCPICKQVV</sequence>
<proteinExistence type="predicted"/>
<dbReference type="GO" id="GO:0005737">
    <property type="term" value="C:cytoplasm"/>
    <property type="evidence" value="ECO:0007669"/>
    <property type="project" value="UniProtKB-ARBA"/>
</dbReference>
<keyword evidence="18" id="KW-1185">Reference proteome</keyword>
<dbReference type="InterPro" id="IPR001841">
    <property type="entry name" value="Znf_RING"/>
</dbReference>
<comment type="subcellular location">
    <subcellularLocation>
        <location evidence="13">Endomembrane system</location>
        <topology evidence="13">Single-pass type I membrane protein</topology>
    </subcellularLocation>
</comment>
<evidence type="ECO:0000256" key="15">
    <source>
        <dbReference type="SAM" id="Phobius"/>
    </source>
</evidence>